<dbReference type="Proteomes" id="UP000001064">
    <property type="component" value="Unassembled WGS sequence"/>
</dbReference>
<dbReference type="SUPFAM" id="SSF68906">
    <property type="entry name" value="SAP domain"/>
    <property type="match status" value="1"/>
</dbReference>
<dbReference type="AlphaFoldDB" id="F0ZWM9"/>
<keyword evidence="4" id="KW-1185">Reference proteome</keyword>
<evidence type="ECO:0000259" key="2">
    <source>
        <dbReference type="PROSITE" id="PS50800"/>
    </source>
</evidence>
<dbReference type="SMART" id="SM00513">
    <property type="entry name" value="SAP"/>
    <property type="match status" value="1"/>
</dbReference>
<dbReference type="Gene3D" id="1.10.720.30">
    <property type="entry name" value="SAP domain"/>
    <property type="match status" value="1"/>
</dbReference>
<dbReference type="RefSeq" id="XP_003291824.1">
    <property type="nucleotide sequence ID" value="XM_003291776.1"/>
</dbReference>
<dbReference type="InterPro" id="IPR036361">
    <property type="entry name" value="SAP_dom_sf"/>
</dbReference>
<dbReference type="eggNOG" id="ENOG502RFR2">
    <property type="taxonomic scope" value="Eukaryota"/>
</dbReference>
<dbReference type="InParanoid" id="F0ZWM9"/>
<dbReference type="GeneID" id="10505566"/>
<name>F0ZWM9_DICPU</name>
<evidence type="ECO:0000313" key="4">
    <source>
        <dbReference type="Proteomes" id="UP000001064"/>
    </source>
</evidence>
<dbReference type="Pfam" id="PF18953">
    <property type="entry name" value="SAP_new25"/>
    <property type="match status" value="1"/>
</dbReference>
<organism evidence="3 4">
    <name type="scientific">Dictyostelium purpureum</name>
    <name type="common">Slime mold</name>
    <dbReference type="NCBI Taxonomy" id="5786"/>
    <lineage>
        <taxon>Eukaryota</taxon>
        <taxon>Amoebozoa</taxon>
        <taxon>Evosea</taxon>
        <taxon>Eumycetozoa</taxon>
        <taxon>Dictyostelia</taxon>
        <taxon>Dictyosteliales</taxon>
        <taxon>Dictyosteliaceae</taxon>
        <taxon>Dictyostelium</taxon>
    </lineage>
</organism>
<reference evidence="4" key="1">
    <citation type="journal article" date="2011" name="Genome Biol.">
        <title>Comparative genomics of the social amoebae Dictyostelium discoideum and Dictyostelium purpureum.</title>
        <authorList>
            <consortium name="US DOE Joint Genome Institute (JGI-PGF)"/>
            <person name="Sucgang R."/>
            <person name="Kuo A."/>
            <person name="Tian X."/>
            <person name="Salerno W."/>
            <person name="Parikh A."/>
            <person name="Feasley C.L."/>
            <person name="Dalin E."/>
            <person name="Tu H."/>
            <person name="Huang E."/>
            <person name="Barry K."/>
            <person name="Lindquist E."/>
            <person name="Shapiro H."/>
            <person name="Bruce D."/>
            <person name="Schmutz J."/>
            <person name="Salamov A."/>
            <person name="Fey P."/>
            <person name="Gaudet P."/>
            <person name="Anjard C."/>
            <person name="Babu M.M."/>
            <person name="Basu S."/>
            <person name="Bushmanova Y."/>
            <person name="van der Wel H."/>
            <person name="Katoh-Kurasawa M."/>
            <person name="Dinh C."/>
            <person name="Coutinho P.M."/>
            <person name="Saito T."/>
            <person name="Elias M."/>
            <person name="Schaap P."/>
            <person name="Kay R.R."/>
            <person name="Henrissat B."/>
            <person name="Eichinger L."/>
            <person name="Rivero F."/>
            <person name="Putnam N.H."/>
            <person name="West C.M."/>
            <person name="Loomis W.F."/>
            <person name="Chisholm R.L."/>
            <person name="Shaulsky G."/>
            <person name="Strassmann J.E."/>
            <person name="Queller D.C."/>
            <person name="Kuspa A."/>
            <person name="Grigoriev I.V."/>
        </authorList>
    </citation>
    <scope>NUCLEOTIDE SEQUENCE [LARGE SCALE GENOMIC DNA]</scope>
    <source>
        <strain evidence="4">QSDP1</strain>
    </source>
</reference>
<feature type="compositionally biased region" description="Acidic residues" evidence="1">
    <location>
        <begin position="292"/>
        <end position="308"/>
    </location>
</feature>
<dbReference type="OrthoDB" id="21013at2759"/>
<dbReference type="FunCoup" id="F0ZWM9">
    <property type="interactions" value="2"/>
</dbReference>
<feature type="domain" description="SAP" evidence="2">
    <location>
        <begin position="228"/>
        <end position="262"/>
    </location>
</feature>
<dbReference type="PROSITE" id="PS50800">
    <property type="entry name" value="SAP"/>
    <property type="match status" value="1"/>
</dbReference>
<feature type="compositionally biased region" description="Low complexity" evidence="1">
    <location>
        <begin position="309"/>
        <end position="318"/>
    </location>
</feature>
<accession>F0ZWM9</accession>
<dbReference type="KEGG" id="dpp:DICPUDRAFT_156466"/>
<dbReference type="OMA" id="DLIDWAY"/>
<evidence type="ECO:0000313" key="3">
    <source>
        <dbReference type="EMBL" id="EGC31658.1"/>
    </source>
</evidence>
<dbReference type="EMBL" id="GL871239">
    <property type="protein sequence ID" value="EGC31658.1"/>
    <property type="molecule type" value="Genomic_DNA"/>
</dbReference>
<dbReference type="VEuPathDB" id="AmoebaDB:DICPUDRAFT_156466"/>
<dbReference type="InterPro" id="IPR003034">
    <property type="entry name" value="SAP_dom"/>
</dbReference>
<gene>
    <name evidence="3" type="ORF">DICPUDRAFT_156466</name>
</gene>
<evidence type="ECO:0000256" key="1">
    <source>
        <dbReference type="SAM" id="MobiDB-lite"/>
    </source>
</evidence>
<sequence length="345" mass="38760">MSYLGSSKIIKKLCGIEGADGKKALQKTIISVIYTEKQIIEKNQCDKKYENISAPTTELVALLTPYVKKIGVKSYLEQMSQVDLSTLYEDFNDEESEKEKDKKKNKVFLVRKITSGITEDFDGYFTNLKGDKLKIFLQLTASQLSPKIIEEITLVGVEIFLFNVQTATLKYICEKLGYVVPNNNPNVMVTSILTGAVPAKKEAPAKKVITFSKKKLPLKKGLRYHDIFQHYYVEELQSFCREEGLKISGTKKEVINRILNFLNHGIAEIPKGKKVDDAEEEEETKEVAQEAVTDEEDEDDAELEEVEVPETVAEVAPAKSPKSTPKRQTSKIVAPSPSKPKKSTK</sequence>
<proteinExistence type="predicted"/>
<feature type="region of interest" description="Disordered" evidence="1">
    <location>
        <begin position="272"/>
        <end position="345"/>
    </location>
</feature>
<protein>
    <recommendedName>
        <fullName evidence="2">SAP domain-containing protein</fullName>
    </recommendedName>
</protein>